<evidence type="ECO:0008006" key="4">
    <source>
        <dbReference type="Google" id="ProtNLM"/>
    </source>
</evidence>
<gene>
    <name evidence="2" type="ordered locus">Plabr_2110</name>
</gene>
<dbReference type="eggNOG" id="ENOG503312B">
    <property type="taxonomic scope" value="Bacteria"/>
</dbReference>
<dbReference type="EMBL" id="CP002546">
    <property type="protein sequence ID" value="ADY59713.1"/>
    <property type="molecule type" value="Genomic_DNA"/>
</dbReference>
<dbReference type="AlphaFoldDB" id="F0SJD8"/>
<evidence type="ECO:0000313" key="3">
    <source>
        <dbReference type="Proteomes" id="UP000006860"/>
    </source>
</evidence>
<dbReference type="KEGG" id="pbs:Plabr_2110"/>
<keyword evidence="3" id="KW-1185">Reference proteome</keyword>
<keyword evidence="1" id="KW-0732">Signal</keyword>
<reference evidence="3" key="1">
    <citation type="submission" date="2011-02" db="EMBL/GenBank/DDBJ databases">
        <title>The complete genome of Planctomyces brasiliensis DSM 5305.</title>
        <authorList>
            <person name="Lucas S."/>
            <person name="Copeland A."/>
            <person name="Lapidus A."/>
            <person name="Bruce D."/>
            <person name="Goodwin L."/>
            <person name="Pitluck S."/>
            <person name="Kyrpides N."/>
            <person name="Mavromatis K."/>
            <person name="Pagani I."/>
            <person name="Ivanova N."/>
            <person name="Ovchinnikova G."/>
            <person name="Lu M."/>
            <person name="Detter J.C."/>
            <person name="Han C."/>
            <person name="Land M."/>
            <person name="Hauser L."/>
            <person name="Markowitz V."/>
            <person name="Cheng J.-F."/>
            <person name="Hugenholtz P."/>
            <person name="Woyke T."/>
            <person name="Wu D."/>
            <person name="Tindall B."/>
            <person name="Pomrenke H.G."/>
            <person name="Brambilla E."/>
            <person name="Klenk H.-P."/>
            <person name="Eisen J.A."/>
        </authorList>
    </citation>
    <scope>NUCLEOTIDE SEQUENCE [LARGE SCALE GENOMIC DNA]</scope>
    <source>
        <strain evidence="3">ATCC 49424 / DSM 5305 / JCM 21570 / NBRC 103401 / IFAM 1448</strain>
    </source>
</reference>
<evidence type="ECO:0000256" key="1">
    <source>
        <dbReference type="SAM" id="SignalP"/>
    </source>
</evidence>
<organism evidence="2 3">
    <name type="scientific">Rubinisphaera brasiliensis (strain ATCC 49424 / DSM 5305 / JCM 21570 / IAM 15109 / NBRC 103401 / IFAM 1448)</name>
    <name type="common">Planctomyces brasiliensis</name>
    <dbReference type="NCBI Taxonomy" id="756272"/>
    <lineage>
        <taxon>Bacteria</taxon>
        <taxon>Pseudomonadati</taxon>
        <taxon>Planctomycetota</taxon>
        <taxon>Planctomycetia</taxon>
        <taxon>Planctomycetales</taxon>
        <taxon>Planctomycetaceae</taxon>
        <taxon>Rubinisphaera</taxon>
    </lineage>
</organism>
<sequence>MVKRPFAVAMMLLATATFTYAAAPEIQSGLQPGERVPAYHVNDCTGPSAGKSLCYRCKFGNRPVVNIFTRDMTPEVVKLISQIDKKVEANQSQQMSAFVVHLTNDTDASSSALKKAAKENRLKTPLTNYDGEAGPASYKIAQNADVTVMMWVDGQVKVNHAFTFDQLNGKAIKQVVGDTSKILN</sequence>
<protein>
    <recommendedName>
        <fullName evidence="4">Thioredoxin domain-containing protein</fullName>
    </recommendedName>
</protein>
<feature type="signal peptide" evidence="1">
    <location>
        <begin position="1"/>
        <end position="21"/>
    </location>
</feature>
<feature type="chain" id="PRO_5003257033" description="Thioredoxin domain-containing protein" evidence="1">
    <location>
        <begin position="22"/>
        <end position="184"/>
    </location>
</feature>
<dbReference type="STRING" id="756272.Plabr_2110"/>
<name>F0SJD8_RUBBR</name>
<dbReference type="Proteomes" id="UP000006860">
    <property type="component" value="Chromosome"/>
</dbReference>
<dbReference type="RefSeq" id="WP_013628438.1">
    <property type="nucleotide sequence ID" value="NC_015174.1"/>
</dbReference>
<proteinExistence type="predicted"/>
<dbReference type="HOGENOM" id="CLU_1445067_0_0_0"/>
<evidence type="ECO:0000313" key="2">
    <source>
        <dbReference type="EMBL" id="ADY59713.1"/>
    </source>
</evidence>
<accession>F0SJD8</accession>